<evidence type="ECO:0000256" key="2">
    <source>
        <dbReference type="ARBA" id="ARBA00006991"/>
    </source>
</evidence>
<feature type="region of interest" description="Disordered" evidence="12">
    <location>
        <begin position="153"/>
        <end position="175"/>
    </location>
</feature>
<dbReference type="GeneTree" id="ENSGT01140000282560"/>
<reference evidence="14" key="2">
    <citation type="submission" date="2025-08" db="UniProtKB">
        <authorList>
            <consortium name="Ensembl"/>
        </authorList>
    </citation>
    <scope>IDENTIFICATION</scope>
</reference>
<evidence type="ECO:0000256" key="7">
    <source>
        <dbReference type="ARBA" id="ARBA00023015"/>
    </source>
</evidence>
<dbReference type="Gene3D" id="3.30.160.60">
    <property type="entry name" value="Classic Zinc Finger"/>
    <property type="match status" value="8"/>
</dbReference>
<dbReference type="FunFam" id="3.30.160.60:FF:000275">
    <property type="entry name" value="zinc finger protein 90 homolog"/>
    <property type="match status" value="1"/>
</dbReference>
<keyword evidence="6" id="KW-0862">Zinc</keyword>
<organism evidence="14 15">
    <name type="scientific">Bos mutus grunniens</name>
    <name type="common">Wild yak</name>
    <name type="synonym">Bos grunniens</name>
    <dbReference type="NCBI Taxonomy" id="30521"/>
    <lineage>
        <taxon>Eukaryota</taxon>
        <taxon>Metazoa</taxon>
        <taxon>Chordata</taxon>
        <taxon>Craniata</taxon>
        <taxon>Vertebrata</taxon>
        <taxon>Euteleostomi</taxon>
        <taxon>Mammalia</taxon>
        <taxon>Eutheria</taxon>
        <taxon>Laurasiatheria</taxon>
        <taxon>Artiodactyla</taxon>
        <taxon>Ruminantia</taxon>
        <taxon>Pecora</taxon>
        <taxon>Bovidae</taxon>
        <taxon>Bovinae</taxon>
        <taxon>Bos</taxon>
    </lineage>
</organism>
<feature type="domain" description="C2H2-type" evidence="13">
    <location>
        <begin position="194"/>
        <end position="221"/>
    </location>
</feature>
<evidence type="ECO:0000256" key="9">
    <source>
        <dbReference type="ARBA" id="ARBA00023163"/>
    </source>
</evidence>
<evidence type="ECO:0000256" key="8">
    <source>
        <dbReference type="ARBA" id="ARBA00023125"/>
    </source>
</evidence>
<dbReference type="SMART" id="SM00355">
    <property type="entry name" value="ZnF_C2H2"/>
    <property type="match status" value="8"/>
</dbReference>
<keyword evidence="5 11" id="KW-0863">Zinc-finger</keyword>
<keyword evidence="4" id="KW-0677">Repeat</keyword>
<evidence type="ECO:0000256" key="5">
    <source>
        <dbReference type="ARBA" id="ARBA00022771"/>
    </source>
</evidence>
<evidence type="ECO:0000313" key="15">
    <source>
        <dbReference type="Proteomes" id="UP000694520"/>
    </source>
</evidence>
<dbReference type="GO" id="GO:0005634">
    <property type="term" value="C:nucleus"/>
    <property type="evidence" value="ECO:0007669"/>
    <property type="project" value="UniProtKB-SubCell"/>
</dbReference>
<dbReference type="PANTHER" id="PTHR24381">
    <property type="entry name" value="ZINC FINGER PROTEIN"/>
    <property type="match status" value="1"/>
</dbReference>
<feature type="domain" description="C2H2-type" evidence="13">
    <location>
        <begin position="222"/>
        <end position="249"/>
    </location>
</feature>
<dbReference type="GO" id="GO:0000977">
    <property type="term" value="F:RNA polymerase II transcription regulatory region sequence-specific DNA binding"/>
    <property type="evidence" value="ECO:0007669"/>
    <property type="project" value="TreeGrafter"/>
</dbReference>
<evidence type="ECO:0000259" key="13">
    <source>
        <dbReference type="PROSITE" id="PS50157"/>
    </source>
</evidence>
<feature type="domain" description="C2H2-type" evidence="13">
    <location>
        <begin position="250"/>
        <end position="277"/>
    </location>
</feature>
<reference evidence="14" key="1">
    <citation type="submission" date="2019-05" db="EMBL/GenBank/DDBJ databases">
        <authorList>
            <person name="Zhang S."/>
            <person name="Liu J."/>
        </authorList>
    </citation>
    <scope>NUCLEOTIDE SEQUENCE [LARGE SCALE GENOMIC DNA]</scope>
</reference>
<feature type="compositionally biased region" description="Basic and acidic residues" evidence="12">
    <location>
        <begin position="101"/>
        <end position="123"/>
    </location>
</feature>
<protein>
    <recommendedName>
        <fullName evidence="13">C2H2-type domain-containing protein</fullName>
    </recommendedName>
</protein>
<keyword evidence="10" id="KW-0539">Nucleus</keyword>
<evidence type="ECO:0000256" key="12">
    <source>
        <dbReference type="SAM" id="MobiDB-lite"/>
    </source>
</evidence>
<keyword evidence="9" id="KW-0804">Transcription</keyword>
<evidence type="ECO:0000256" key="10">
    <source>
        <dbReference type="ARBA" id="ARBA00023242"/>
    </source>
</evidence>
<feature type="domain" description="C2H2-type" evidence="13">
    <location>
        <begin position="390"/>
        <end position="417"/>
    </location>
</feature>
<dbReference type="Pfam" id="PF00096">
    <property type="entry name" value="zf-C2H2"/>
    <property type="match status" value="8"/>
</dbReference>
<dbReference type="FunFam" id="3.30.160.60:FF:000912">
    <property type="entry name" value="Zinc finger protein 660"/>
    <property type="match status" value="1"/>
</dbReference>
<dbReference type="InterPro" id="IPR036236">
    <property type="entry name" value="Znf_C2H2_sf"/>
</dbReference>
<evidence type="ECO:0000256" key="1">
    <source>
        <dbReference type="ARBA" id="ARBA00004123"/>
    </source>
</evidence>
<feature type="region of interest" description="Disordered" evidence="12">
    <location>
        <begin position="1"/>
        <end position="24"/>
    </location>
</feature>
<dbReference type="FunFam" id="3.30.160.60:FF:000070">
    <property type="entry name" value="zinc finger protein 689 isoform X1"/>
    <property type="match status" value="1"/>
</dbReference>
<dbReference type="AlphaFoldDB" id="A0A8B9XT28"/>
<evidence type="ECO:0000256" key="11">
    <source>
        <dbReference type="PROSITE-ProRule" id="PRU00042"/>
    </source>
</evidence>
<dbReference type="FunFam" id="3.30.160.60:FF:000176">
    <property type="entry name" value="zinc finger protein 70"/>
    <property type="match status" value="1"/>
</dbReference>
<dbReference type="InterPro" id="IPR013087">
    <property type="entry name" value="Znf_C2H2_type"/>
</dbReference>
<reference evidence="14" key="3">
    <citation type="submission" date="2025-09" db="UniProtKB">
        <authorList>
            <consortium name="Ensembl"/>
        </authorList>
    </citation>
    <scope>IDENTIFICATION</scope>
</reference>
<feature type="domain" description="C2H2-type" evidence="13">
    <location>
        <begin position="306"/>
        <end position="333"/>
    </location>
</feature>
<dbReference type="PANTHER" id="PTHR24381:SF390">
    <property type="entry name" value="ZINC FINGER PROTEIN 37 HOMOLOG"/>
    <property type="match status" value="1"/>
</dbReference>
<keyword evidence="8" id="KW-0238">DNA-binding</keyword>
<evidence type="ECO:0000256" key="6">
    <source>
        <dbReference type="ARBA" id="ARBA00022833"/>
    </source>
</evidence>
<feature type="domain" description="C2H2-type" evidence="13">
    <location>
        <begin position="334"/>
        <end position="361"/>
    </location>
</feature>
<comment type="similarity">
    <text evidence="2">Belongs to the krueppel C2H2-type zinc-finger protein family.</text>
</comment>
<keyword evidence="15" id="KW-1185">Reference proteome</keyword>
<proteinExistence type="inferred from homology"/>
<keyword evidence="3" id="KW-0479">Metal-binding</keyword>
<dbReference type="PROSITE" id="PS50157">
    <property type="entry name" value="ZINC_FINGER_C2H2_2"/>
    <property type="match status" value="8"/>
</dbReference>
<dbReference type="Ensembl" id="ENSBGRT00000028944.1">
    <property type="protein sequence ID" value="ENSBGRP00000025089.1"/>
    <property type="gene ID" value="ENSBGRG00000015760.1"/>
</dbReference>
<evidence type="ECO:0000256" key="4">
    <source>
        <dbReference type="ARBA" id="ARBA00022737"/>
    </source>
</evidence>
<dbReference type="Proteomes" id="UP000694520">
    <property type="component" value="Chromosome 20"/>
</dbReference>
<name>A0A8B9XT28_BOSMU</name>
<dbReference type="GO" id="GO:0000981">
    <property type="term" value="F:DNA-binding transcription factor activity, RNA polymerase II-specific"/>
    <property type="evidence" value="ECO:0007669"/>
    <property type="project" value="TreeGrafter"/>
</dbReference>
<keyword evidence="7" id="KW-0805">Transcription regulation</keyword>
<feature type="domain" description="C2H2-type" evidence="13">
    <location>
        <begin position="278"/>
        <end position="305"/>
    </location>
</feature>
<dbReference type="SUPFAM" id="SSF57667">
    <property type="entry name" value="beta-beta-alpha zinc fingers"/>
    <property type="match status" value="5"/>
</dbReference>
<feature type="region of interest" description="Disordered" evidence="12">
    <location>
        <begin position="89"/>
        <end position="126"/>
    </location>
</feature>
<comment type="subcellular location">
    <subcellularLocation>
        <location evidence="1">Nucleus</location>
    </subcellularLocation>
</comment>
<dbReference type="FunFam" id="3.30.160.60:FF:002343">
    <property type="entry name" value="Zinc finger protein 33A"/>
    <property type="match status" value="1"/>
</dbReference>
<dbReference type="PROSITE" id="PS00028">
    <property type="entry name" value="ZINC_FINGER_C2H2_1"/>
    <property type="match status" value="8"/>
</dbReference>
<evidence type="ECO:0000313" key="14">
    <source>
        <dbReference type="Ensembl" id="ENSBGRP00000025089.1"/>
    </source>
</evidence>
<dbReference type="FunFam" id="3.30.160.60:FF:000295">
    <property type="entry name" value="zinc finger protein 19"/>
    <property type="match status" value="3"/>
</dbReference>
<dbReference type="GO" id="GO:0008270">
    <property type="term" value="F:zinc ion binding"/>
    <property type="evidence" value="ECO:0007669"/>
    <property type="project" value="UniProtKB-KW"/>
</dbReference>
<evidence type="ECO:0000256" key="3">
    <source>
        <dbReference type="ARBA" id="ARBA00022723"/>
    </source>
</evidence>
<sequence length="419" mass="48258">MIGQIRTVKTHGRRSTEEERTGVRHGSFSYVSQIRMIKKLQAKGNSGKEEIFQRVVFGRAESHEIEDFFLRKIQENMYDFECLWTDDERNDRGTSISHNKNLTDRRDHDSRSDAGNKPVERHGSSFQDQLQILESEGTVSECSHVVVNINSRASGLPPQRTRSVHKGNSHKQESAVIHPSELVPDQEAHKKKTYSCNECNITFLQDSELSRHQRIHTGRKAYKCNICCKAFNDKSTLIVHQRNHTGEKPYKCDVCGHCFKQHTHLQHHRRVHTGEKPYKCDVCGKAFSQKARRTVHQTLHTGEKPYTCEVCGRGYTRKSHLGIHWRVHTGEKPYKCDVCGKAFSVNERLVVHRRVHTGEKPYKCDVCGKAFSVNVRLVVHRRVHTGEKPYKCDVCGKAFSVNVRLVVHRRVHTGETVYM</sequence>
<feature type="domain" description="C2H2-type" evidence="13">
    <location>
        <begin position="362"/>
        <end position="389"/>
    </location>
</feature>
<accession>A0A8B9XT28</accession>